<protein>
    <submittedName>
        <fullName evidence="1">Uncharacterized protein</fullName>
    </submittedName>
</protein>
<evidence type="ECO:0000313" key="2">
    <source>
        <dbReference type="Proteomes" id="UP000294914"/>
    </source>
</evidence>
<dbReference type="AlphaFoldDB" id="A0A4R8IQY6"/>
<reference evidence="1 2" key="1">
    <citation type="submission" date="2019-03" db="EMBL/GenBank/DDBJ databases">
        <title>Genomic Encyclopedia of Type Strains, Phase IV (KMG-IV): sequencing the most valuable type-strain genomes for metagenomic binning, comparative biology and taxonomic classification.</title>
        <authorList>
            <person name="Goeker M."/>
        </authorList>
    </citation>
    <scope>NUCLEOTIDE SEQUENCE [LARGE SCALE GENOMIC DNA]</scope>
    <source>
        <strain evidence="1 2">DSM 16326</strain>
    </source>
</reference>
<name>A0A4R8IQY6_9GAMM</name>
<dbReference type="EMBL" id="SOQX01000002">
    <property type="protein sequence ID" value="TDY02734.1"/>
    <property type="molecule type" value="Genomic_DNA"/>
</dbReference>
<sequence>MAGLLALPFTVLAGDAPAPEIPKAKEKATEEYGCVAPVEYMRKNHMDELMHKRDDTLREGIRTDKFSLAECINCHVTPDEDGQFASFGEDEHFCSTCHNYASVSVDCFSCHRDTPEDTDYRHSFNVGNNPHHGKMALKGNKLSVETLKVLTEGDQE</sequence>
<gene>
    <name evidence="1" type="ORF">EDC23_1115</name>
</gene>
<dbReference type="Gene3D" id="3.90.10.10">
    <property type="entry name" value="Cytochrome C3"/>
    <property type="match status" value="1"/>
</dbReference>
<dbReference type="SUPFAM" id="SSF48695">
    <property type="entry name" value="Multiheme cytochromes"/>
    <property type="match status" value="1"/>
</dbReference>
<evidence type="ECO:0000313" key="1">
    <source>
        <dbReference type="EMBL" id="TDY02734.1"/>
    </source>
</evidence>
<dbReference type="InterPro" id="IPR036280">
    <property type="entry name" value="Multihaem_cyt_sf"/>
</dbReference>
<organism evidence="1 2">
    <name type="scientific">Thiohalophilus thiocyanatoxydans</name>
    <dbReference type="NCBI Taxonomy" id="381308"/>
    <lineage>
        <taxon>Bacteria</taxon>
        <taxon>Pseudomonadati</taxon>
        <taxon>Pseudomonadota</taxon>
        <taxon>Gammaproteobacteria</taxon>
        <taxon>Thiohalomonadales</taxon>
        <taxon>Thiohalophilaceae</taxon>
        <taxon>Thiohalophilus</taxon>
    </lineage>
</organism>
<keyword evidence="2" id="KW-1185">Reference proteome</keyword>
<accession>A0A4R8IQY6</accession>
<dbReference type="Proteomes" id="UP000294914">
    <property type="component" value="Unassembled WGS sequence"/>
</dbReference>
<comment type="caution">
    <text evidence="1">The sequence shown here is derived from an EMBL/GenBank/DDBJ whole genome shotgun (WGS) entry which is preliminary data.</text>
</comment>
<proteinExistence type="predicted"/>